<dbReference type="PROSITE" id="PS50011">
    <property type="entry name" value="PROTEIN_KINASE_DOM"/>
    <property type="match status" value="1"/>
</dbReference>
<feature type="region of interest" description="Disordered" evidence="10">
    <location>
        <begin position="369"/>
        <end position="420"/>
    </location>
</feature>
<dbReference type="EMBL" id="DF237136">
    <property type="protein sequence ID" value="GAQ84402.1"/>
    <property type="molecule type" value="Genomic_DNA"/>
</dbReference>
<evidence type="ECO:0000259" key="11">
    <source>
        <dbReference type="PROSITE" id="PS50011"/>
    </source>
</evidence>
<feature type="region of interest" description="Disordered" evidence="10">
    <location>
        <begin position="324"/>
        <end position="354"/>
    </location>
</feature>
<dbReference type="GO" id="GO:0050793">
    <property type="term" value="P:regulation of developmental process"/>
    <property type="evidence" value="ECO:0007669"/>
    <property type="project" value="UniProtKB-ARBA"/>
</dbReference>
<comment type="function">
    <text evidence="9">CIPK serine-threonine protein kinases interact with CBL proteins. Binding of a CBL protein to the regulatory NAF domain of CIPK protein lead to the activation of the kinase in a calcium-dependent manner.</text>
</comment>
<comment type="catalytic activity">
    <reaction evidence="7">
        <text>L-threonyl-[protein] + ATP = O-phospho-L-threonyl-[protein] + ADP + H(+)</text>
        <dbReference type="Rhea" id="RHEA:46608"/>
        <dbReference type="Rhea" id="RHEA-COMP:11060"/>
        <dbReference type="Rhea" id="RHEA-COMP:11605"/>
        <dbReference type="ChEBI" id="CHEBI:15378"/>
        <dbReference type="ChEBI" id="CHEBI:30013"/>
        <dbReference type="ChEBI" id="CHEBI:30616"/>
        <dbReference type="ChEBI" id="CHEBI:61977"/>
        <dbReference type="ChEBI" id="CHEBI:456216"/>
        <dbReference type="EC" id="2.7.11.1"/>
    </reaction>
</comment>
<gene>
    <name evidence="12" type="ORF">KFL_001870240</name>
</gene>
<dbReference type="GO" id="GO:0005524">
    <property type="term" value="F:ATP binding"/>
    <property type="evidence" value="ECO:0007669"/>
    <property type="project" value="UniProtKB-KW"/>
</dbReference>
<dbReference type="AlphaFoldDB" id="A0A1Y1I370"/>
<evidence type="ECO:0000256" key="5">
    <source>
        <dbReference type="ARBA" id="ARBA00022777"/>
    </source>
</evidence>
<keyword evidence="2" id="KW-0723">Serine/threonine-protein kinase</keyword>
<reference evidence="12 13" key="1">
    <citation type="journal article" date="2014" name="Nat. Commun.">
        <title>Klebsormidium flaccidum genome reveals primary factors for plant terrestrial adaptation.</title>
        <authorList>
            <person name="Hori K."/>
            <person name="Maruyama F."/>
            <person name="Fujisawa T."/>
            <person name="Togashi T."/>
            <person name="Yamamoto N."/>
            <person name="Seo M."/>
            <person name="Sato S."/>
            <person name="Yamada T."/>
            <person name="Mori H."/>
            <person name="Tajima N."/>
            <person name="Moriyama T."/>
            <person name="Ikeuchi M."/>
            <person name="Watanabe M."/>
            <person name="Wada H."/>
            <person name="Kobayashi K."/>
            <person name="Saito M."/>
            <person name="Masuda T."/>
            <person name="Sasaki-Sekimoto Y."/>
            <person name="Mashiguchi K."/>
            <person name="Awai K."/>
            <person name="Shimojima M."/>
            <person name="Masuda S."/>
            <person name="Iwai M."/>
            <person name="Nobusawa T."/>
            <person name="Narise T."/>
            <person name="Kondo S."/>
            <person name="Saito H."/>
            <person name="Sato R."/>
            <person name="Murakawa M."/>
            <person name="Ihara Y."/>
            <person name="Oshima-Yamada Y."/>
            <person name="Ohtaka K."/>
            <person name="Satoh M."/>
            <person name="Sonobe K."/>
            <person name="Ishii M."/>
            <person name="Ohtani R."/>
            <person name="Kanamori-Sato M."/>
            <person name="Honoki R."/>
            <person name="Miyazaki D."/>
            <person name="Mochizuki H."/>
            <person name="Umetsu J."/>
            <person name="Higashi K."/>
            <person name="Shibata D."/>
            <person name="Kamiya Y."/>
            <person name="Sato N."/>
            <person name="Nakamura Y."/>
            <person name="Tabata S."/>
            <person name="Ida S."/>
            <person name="Kurokawa K."/>
            <person name="Ohta H."/>
        </authorList>
    </citation>
    <scope>NUCLEOTIDE SEQUENCE [LARGE SCALE GENOMIC DNA]</scope>
    <source>
        <strain evidence="12 13">NIES-2285</strain>
    </source>
</reference>
<dbReference type="SUPFAM" id="SSF56112">
    <property type="entry name" value="Protein kinase-like (PK-like)"/>
    <property type="match status" value="1"/>
</dbReference>
<evidence type="ECO:0000256" key="1">
    <source>
        <dbReference type="ARBA" id="ARBA00012513"/>
    </source>
</evidence>
<feature type="region of interest" description="Disordered" evidence="10">
    <location>
        <begin position="228"/>
        <end position="271"/>
    </location>
</feature>
<comment type="catalytic activity">
    <reaction evidence="8">
        <text>L-seryl-[protein] + ATP = O-phospho-L-seryl-[protein] + ADP + H(+)</text>
        <dbReference type="Rhea" id="RHEA:17989"/>
        <dbReference type="Rhea" id="RHEA-COMP:9863"/>
        <dbReference type="Rhea" id="RHEA-COMP:11604"/>
        <dbReference type="ChEBI" id="CHEBI:15378"/>
        <dbReference type="ChEBI" id="CHEBI:29999"/>
        <dbReference type="ChEBI" id="CHEBI:30616"/>
        <dbReference type="ChEBI" id="CHEBI:83421"/>
        <dbReference type="ChEBI" id="CHEBI:456216"/>
        <dbReference type="EC" id="2.7.11.1"/>
    </reaction>
</comment>
<keyword evidence="4" id="KW-0547">Nucleotide-binding</keyword>
<evidence type="ECO:0000256" key="3">
    <source>
        <dbReference type="ARBA" id="ARBA00022679"/>
    </source>
</evidence>
<evidence type="ECO:0000256" key="6">
    <source>
        <dbReference type="ARBA" id="ARBA00022840"/>
    </source>
</evidence>
<organism evidence="12 13">
    <name type="scientific">Klebsormidium nitens</name>
    <name type="common">Green alga</name>
    <name type="synonym">Ulothrix nitens</name>
    <dbReference type="NCBI Taxonomy" id="105231"/>
    <lineage>
        <taxon>Eukaryota</taxon>
        <taxon>Viridiplantae</taxon>
        <taxon>Streptophyta</taxon>
        <taxon>Klebsormidiophyceae</taxon>
        <taxon>Klebsormidiales</taxon>
        <taxon>Klebsormidiaceae</taxon>
        <taxon>Klebsormidium</taxon>
    </lineage>
</organism>
<dbReference type="InterPro" id="IPR000719">
    <property type="entry name" value="Prot_kinase_dom"/>
</dbReference>
<dbReference type="PANTHER" id="PTHR24346">
    <property type="entry name" value="MAP/MICROTUBULE AFFINITY-REGULATING KINASE"/>
    <property type="match status" value="1"/>
</dbReference>
<dbReference type="GO" id="GO:0004674">
    <property type="term" value="F:protein serine/threonine kinase activity"/>
    <property type="evidence" value="ECO:0000318"/>
    <property type="project" value="GO_Central"/>
</dbReference>
<feature type="domain" description="Protein kinase" evidence="11">
    <location>
        <begin position="436"/>
        <end position="699"/>
    </location>
</feature>
<dbReference type="FunFam" id="3.30.200.20:FF:000206">
    <property type="entry name" value="Serine/threonine-protein kinase Ssp1"/>
    <property type="match status" value="1"/>
</dbReference>
<feature type="region of interest" description="Disordered" evidence="10">
    <location>
        <begin position="1"/>
        <end position="24"/>
    </location>
</feature>
<accession>A0A1Y1I370</accession>
<dbReference type="Proteomes" id="UP000054558">
    <property type="component" value="Unassembled WGS sequence"/>
</dbReference>
<evidence type="ECO:0000256" key="2">
    <source>
        <dbReference type="ARBA" id="ARBA00022527"/>
    </source>
</evidence>
<dbReference type="SMART" id="SM00220">
    <property type="entry name" value="S_TKc"/>
    <property type="match status" value="1"/>
</dbReference>
<feature type="region of interest" description="Disordered" evidence="10">
    <location>
        <begin position="752"/>
        <end position="817"/>
    </location>
</feature>
<dbReference type="PROSITE" id="PS00108">
    <property type="entry name" value="PROTEIN_KINASE_ST"/>
    <property type="match status" value="1"/>
</dbReference>
<evidence type="ECO:0000256" key="4">
    <source>
        <dbReference type="ARBA" id="ARBA00022741"/>
    </source>
</evidence>
<name>A0A1Y1I370_KLENI</name>
<dbReference type="PANTHER" id="PTHR24346:SF39">
    <property type="entry name" value="SERINE_THREONINE-PROTEIN KINASE GRIK1-RELATED"/>
    <property type="match status" value="1"/>
</dbReference>
<evidence type="ECO:0000256" key="8">
    <source>
        <dbReference type="ARBA" id="ARBA00048679"/>
    </source>
</evidence>
<dbReference type="STRING" id="105231.A0A1Y1I370"/>
<evidence type="ECO:0000313" key="13">
    <source>
        <dbReference type="Proteomes" id="UP000054558"/>
    </source>
</evidence>
<sequence>MAITALNHEDGHSDTAESEEAYSELPRKSSFSQLLARYLGMGFLSCFGIVGAGPEEKPRASTDSDDIGALRQHLSQPQEVPQDDFATIQDEPYAKIVESFGPENSVPASFRTSFLGADFDNEFSLTNGVKWQVWQQPGELTQEAVKHFESRSAGGPLHPSPAAPLSPSLSEVHPELSPHSDAGPDLSPHADGHSAVNPPPGEHWQGRGETPEALSHGFGSREIGVAMAATTASSPRSRERQGDYETDMGLVNGENLESSCSRGAEPEEGLDTSDGAALLSKLGAPHTIPLTPEIEEELRRSNSFQLQAPPVIMRGISIGSPFSTPGSEAAGLRSGPFSEHLFRSNTSPGTHTKAGDTLRAELLQGDLITSSERSPPLGLMNSQSATAYGRSSRRSASLQLQRSDSLRSEDSLKRVKETHQIKEGEDVEGHKTVNQYVKLRRLGTGSYGKVVLHKDSVTGKLYAMKILHRSRLMHVHISGEETAWTDVLREIAIMKQLDHPNLVTLQEVIDDPDNDKIYMVLEYEEKGPVFEGTGPEGGVGEERARAYTRDVLAGLQYLHYHNIVHGDIKPENLMMSADGRIKIGDFGVSHIFENENDQLRRTPGTPAFTAPECCMGVPYHGKPADMWALGVTLYVFVTGQYPFLAQSHSLADLYQAILHEEPAIPAHLPPPLQDLLRKLLEKDPSERATAEEAARHPWLTAELGPLPQVELRAIDVDAEHVDTALTRLDDESKSRLARLFARHAAAVWRKKASALARDSRGEDSEPLSRTSSIRSADAYDSDFSAPSSRYGSPKRDREPTTSPLRMGSSRFGGNEKA</sequence>
<dbReference type="FunFam" id="1.10.510.10:FF:000571">
    <property type="entry name" value="Maternal embryonic leucine zipper kinase"/>
    <property type="match status" value="1"/>
</dbReference>
<dbReference type="OMA" id="RWFQNIS"/>
<dbReference type="OrthoDB" id="68483at2759"/>
<evidence type="ECO:0000313" key="12">
    <source>
        <dbReference type="EMBL" id="GAQ84402.1"/>
    </source>
</evidence>
<keyword evidence="3" id="KW-0808">Transferase</keyword>
<dbReference type="Gene3D" id="3.30.200.20">
    <property type="entry name" value="Phosphorylase Kinase, domain 1"/>
    <property type="match status" value="1"/>
</dbReference>
<evidence type="ECO:0000256" key="10">
    <source>
        <dbReference type="SAM" id="MobiDB-lite"/>
    </source>
</evidence>
<feature type="region of interest" description="Disordered" evidence="10">
    <location>
        <begin position="150"/>
        <end position="216"/>
    </location>
</feature>
<dbReference type="Pfam" id="PF00069">
    <property type="entry name" value="Pkinase"/>
    <property type="match status" value="1"/>
</dbReference>
<keyword evidence="5 12" id="KW-0418">Kinase</keyword>
<keyword evidence="6" id="KW-0067">ATP-binding</keyword>
<feature type="compositionally biased region" description="Low complexity" evidence="10">
    <location>
        <begin position="394"/>
        <end position="403"/>
    </location>
</feature>
<protein>
    <recommendedName>
        <fullName evidence="1">non-specific serine/threonine protein kinase</fullName>
        <ecNumber evidence="1">2.7.11.1</ecNumber>
    </recommendedName>
</protein>
<dbReference type="InterPro" id="IPR008271">
    <property type="entry name" value="Ser/Thr_kinase_AS"/>
</dbReference>
<evidence type="ECO:0000256" key="9">
    <source>
        <dbReference type="ARBA" id="ARBA00058225"/>
    </source>
</evidence>
<dbReference type="EC" id="2.7.11.1" evidence="1"/>
<dbReference type="GO" id="GO:0035556">
    <property type="term" value="P:intracellular signal transduction"/>
    <property type="evidence" value="ECO:0000318"/>
    <property type="project" value="GO_Central"/>
</dbReference>
<evidence type="ECO:0000256" key="7">
    <source>
        <dbReference type="ARBA" id="ARBA00047899"/>
    </source>
</evidence>
<dbReference type="CDD" id="cd14008">
    <property type="entry name" value="STKc_LKB1_CaMKK"/>
    <property type="match status" value="1"/>
</dbReference>
<dbReference type="Gene3D" id="1.10.510.10">
    <property type="entry name" value="Transferase(Phosphotransferase) domain 1"/>
    <property type="match status" value="1"/>
</dbReference>
<feature type="compositionally biased region" description="Basic and acidic residues" evidence="10">
    <location>
        <begin position="404"/>
        <end position="420"/>
    </location>
</feature>
<keyword evidence="13" id="KW-1185">Reference proteome</keyword>
<proteinExistence type="predicted"/>
<dbReference type="GO" id="GO:0005737">
    <property type="term" value="C:cytoplasm"/>
    <property type="evidence" value="ECO:0000318"/>
    <property type="project" value="GO_Central"/>
</dbReference>
<dbReference type="InterPro" id="IPR011009">
    <property type="entry name" value="Kinase-like_dom_sf"/>
</dbReference>